<dbReference type="Pfam" id="PF13424">
    <property type="entry name" value="TPR_12"/>
    <property type="match status" value="1"/>
</dbReference>
<name>A0AAN6LMU4_9PLEO</name>
<evidence type="ECO:0000313" key="1">
    <source>
        <dbReference type="EMBL" id="KAK3201204.1"/>
    </source>
</evidence>
<evidence type="ECO:0000313" key="2">
    <source>
        <dbReference type="Proteomes" id="UP001280581"/>
    </source>
</evidence>
<protein>
    <submittedName>
        <fullName evidence="1">Uncharacterized protein</fullName>
    </submittedName>
</protein>
<dbReference type="SUPFAM" id="SSF48452">
    <property type="entry name" value="TPR-like"/>
    <property type="match status" value="1"/>
</dbReference>
<dbReference type="Gene3D" id="3.40.50.300">
    <property type="entry name" value="P-loop containing nucleotide triphosphate hydrolases"/>
    <property type="match status" value="1"/>
</dbReference>
<dbReference type="PANTHER" id="PTHR46082">
    <property type="entry name" value="ATP/GTP-BINDING PROTEIN-RELATED"/>
    <property type="match status" value="1"/>
</dbReference>
<keyword evidence="2" id="KW-1185">Reference proteome</keyword>
<dbReference type="PANTHER" id="PTHR46082:SF6">
    <property type="entry name" value="AAA+ ATPASE DOMAIN-CONTAINING PROTEIN-RELATED"/>
    <property type="match status" value="1"/>
</dbReference>
<dbReference type="EMBL" id="WVTA01000016">
    <property type="protein sequence ID" value="KAK3201204.1"/>
    <property type="molecule type" value="Genomic_DNA"/>
</dbReference>
<dbReference type="AlphaFoldDB" id="A0AAN6LMU4"/>
<gene>
    <name evidence="1" type="ORF">GRF29_185g77675</name>
</gene>
<sequence length="670" mass="75845">MDSTRRDSSRLSDTAIRQEGSRFGATHVTGGSLFQGNFVGLTINSTASARPEYAGQFSHATLAPVKAFVERDILHDQIRTRLNNHGANGGTRTIVVWGLGGAGKTQLVLDYVRRHRPEYRATFWLEAGRKESLERDFVHLYHTLFGLHAAAGAEAATVSVEDAVTGVKSWFSGRQGPWLIVFDGADAIDDSEASNFINISHFIPNVASLHVIITSRSSTAADMTEVKGVQVGEMEEAQAAELFHQYSGLPREVVEIADEVRAITKELGHLALAVTLAATYVGSTPRLQSDIKAYLPEYRRRRRRRELLRRKPESLLHQYDESVLTTWETSYQAVADRCPEAAVLMTILSFLSFDDIFLALFNTDDQSRDSRDRVEAGVESTENYTVEDEAGTSWRHIVSPERILDVYKIEECFAVLQRYSFVRWKADQQSYAMHELVHAWGHDRLDEEEQWKFSQATFGLVVEAVGNCESTPGEKLRMVPHMMTNFAALTSASSGKGRVTKYLLYEVERLREFLDDLGRWGEVGVIKRFILTWSRQILGDEHPDTIGAMNNLAATLGDQGELDEAVKMMKEVLKKQRRILGDEHPDTILAINNLAATLRDKGELDEAVKMMKEVLEKWRQILGDEHLYTKTATQKLARLIHLQKYRDRAILIPNRKLDRLEQLLQVKWRK</sequence>
<dbReference type="InterPro" id="IPR027417">
    <property type="entry name" value="P-loop_NTPase"/>
</dbReference>
<comment type="caution">
    <text evidence="1">The sequence shown here is derived from an EMBL/GenBank/DDBJ whole genome shotgun (WGS) entry which is preliminary data.</text>
</comment>
<reference evidence="1 2" key="1">
    <citation type="submission" date="2021-02" db="EMBL/GenBank/DDBJ databases">
        <title>Genome assembly of Pseudopithomyces chartarum.</title>
        <authorList>
            <person name="Jauregui R."/>
            <person name="Singh J."/>
            <person name="Voisey C."/>
        </authorList>
    </citation>
    <scope>NUCLEOTIDE SEQUENCE [LARGE SCALE GENOMIC DNA]</scope>
    <source>
        <strain evidence="1 2">AGR01</strain>
    </source>
</reference>
<dbReference type="Proteomes" id="UP001280581">
    <property type="component" value="Unassembled WGS sequence"/>
</dbReference>
<dbReference type="SUPFAM" id="SSF52540">
    <property type="entry name" value="P-loop containing nucleoside triphosphate hydrolases"/>
    <property type="match status" value="1"/>
</dbReference>
<dbReference type="Gene3D" id="1.25.40.10">
    <property type="entry name" value="Tetratricopeptide repeat domain"/>
    <property type="match status" value="1"/>
</dbReference>
<dbReference type="InterPro" id="IPR053137">
    <property type="entry name" value="NLR-like"/>
</dbReference>
<dbReference type="SMART" id="SM00028">
    <property type="entry name" value="TPR"/>
    <property type="match status" value="2"/>
</dbReference>
<organism evidence="1 2">
    <name type="scientific">Pseudopithomyces chartarum</name>
    <dbReference type="NCBI Taxonomy" id="1892770"/>
    <lineage>
        <taxon>Eukaryota</taxon>
        <taxon>Fungi</taxon>
        <taxon>Dikarya</taxon>
        <taxon>Ascomycota</taxon>
        <taxon>Pezizomycotina</taxon>
        <taxon>Dothideomycetes</taxon>
        <taxon>Pleosporomycetidae</taxon>
        <taxon>Pleosporales</taxon>
        <taxon>Massarineae</taxon>
        <taxon>Didymosphaeriaceae</taxon>
        <taxon>Pseudopithomyces</taxon>
    </lineage>
</organism>
<dbReference type="InterPro" id="IPR011990">
    <property type="entry name" value="TPR-like_helical_dom_sf"/>
</dbReference>
<dbReference type="InterPro" id="IPR019734">
    <property type="entry name" value="TPR_rpt"/>
</dbReference>
<accession>A0AAN6LMU4</accession>
<proteinExistence type="predicted"/>